<organism evidence="1 2">
    <name type="scientific">Ruminiclostridium cellobioparum subsp. termitidis CT1112</name>
    <dbReference type="NCBI Taxonomy" id="1195236"/>
    <lineage>
        <taxon>Bacteria</taxon>
        <taxon>Bacillati</taxon>
        <taxon>Bacillota</taxon>
        <taxon>Clostridia</taxon>
        <taxon>Eubacteriales</taxon>
        <taxon>Oscillospiraceae</taxon>
        <taxon>Ruminiclostridium</taxon>
    </lineage>
</organism>
<sequence>MSKKYISAIWIIILILLFHSSGVLAVNVQDLKNTPPVTNFTVEKSREVKLLVLTDYAGTDNANLKNALTSMKSELANYAKISIEYANPTDTTIGTQQGNYVKNYWAKNGYATYRWSGYTLNITPYGQVQQHNASNELQTEVFNYSNVIELPEGQTPTQPYGVPTRYTRSALQTQVYDFGQRTYYTYTFINNSGICEGQFGYNREYNYYYPNGAAQQGFKELSAEPVFTYDTAWSIQGSQDSPVTNSVTGWDLSKLNYELTGNTDTFIIFALNNEDTNYYTSHLALNYRLGQLRSDSSLGKYVKDSEARVYSICSDNLENVNLSTNPQYPVTFNGPAQNISLGGLIESSFDGRSIGQKNITGLVNKIRENVKRPSDKVDMIVTTDKDISSTNSFVDSIKDNISSDVDFKTNIVNMDSLEDVDTWKKYVTKGDYKSYSQYNTDATLLLCGNGDLWARGSNLIGWNYQGNEVYGLFGQSTTTKTYSSFIKIAADVKDAYFYYSSSGYSIYIIKNDGSLWVCGANGVTFNSRLGYDMPIQYQEFTNTYWTGVRSLAFDVNEFWVMYMVTDTGVYKRVLDWDNSIVPLAKDPYAPANTQYILGVGGGSLYYISTDGNIDYTSWSNGSPQRPLNHSGKLPYPVKDYSTSRDTARQAVILCTDNKIYNLQGQAYFSTPVKQAILGKSAYGVSYVLTNDGKIYSNTSGGWSTYNIPVADKILFVQDNSGGTGGLVVRTLSGEIGYIGRLNYENIFKTDITTTYDAARYYANNGGGVPTVFDASAGDTAADYLQIGNRFCYVNKQGSICYVNCDYLGADEYGMYRYKYTTVNCGKADSVFDITSKPVKAFSKSKIFNTQLRDGSERYFIYISDNVKKDTYFHAPSDYLLLDNLDSTVLNYLNANRFNIYVVSPAEARDLKLQYPYVPVNRQQYSLRELIYNSVMDSAFCKDENTVKTLIARKYDTFTKQGSTTLTILINEESVRYNQIYSDFEHDPKYSGKWQYTHDPTYFDNSNGLDGNSGKWITEPLYTFSKVGKYTAVAQFRDNPKDDDRFDNYRLWSNVSAPATIIVHRRPIALFSTQIAGRTGSIVNLTYLDKSYDPDHNLSRTDKGIAARVWQYKKASSDTWIEGKPASLAYNSGVYQIRLSVKDIEGAWSSPYIDTIDTVNVPPSISAAPTEYNGTGPVNITITASDNGENDFAYMRYAVTVNTDSPAASQWVKEVDGIKERTITLNTDGTYYLHMEACDKAGQTGKNMTGPYTINNVKAGQFFITMMLDVGWRNYYFNVGGGIDDNHDGVIDRYPRKANTDIGTVKMPINYYELVPYPRYSVKAGYRVKGKIDIQGKPDAAYFKINYLVKGAIHTDDVRLTSNSGDTYGFEWIIPPETDDRSFVSFDLEMRKGDSIYGNEKWIDVWDSRNTSRMVFYIRGKAIDDIIYVQSQ</sequence>
<dbReference type="Proteomes" id="UP000014155">
    <property type="component" value="Unassembled WGS sequence"/>
</dbReference>
<evidence type="ECO:0000313" key="2">
    <source>
        <dbReference type="Proteomes" id="UP000014155"/>
    </source>
</evidence>
<reference evidence="1 2" key="1">
    <citation type="journal article" date="2013" name="Genome Announc.">
        <title>Draft Genome Sequence of the Cellulolytic, Mesophilic, Anaerobic Bacterium Clostridium termitidis Strain CT1112 (DSM 5398).</title>
        <authorList>
            <person name="Lal S."/>
            <person name="Ramachandran U."/>
            <person name="Zhang X."/>
            <person name="Munir R."/>
            <person name="Sparling R."/>
            <person name="Levin D.B."/>
        </authorList>
    </citation>
    <scope>NUCLEOTIDE SEQUENCE [LARGE SCALE GENOMIC DNA]</scope>
    <source>
        <strain evidence="1 2">CT1112</strain>
    </source>
</reference>
<comment type="caution">
    <text evidence="1">The sequence shown here is derived from an EMBL/GenBank/DDBJ whole genome shotgun (WGS) entry which is preliminary data.</text>
</comment>
<dbReference type="PATRIC" id="fig|1195236.3.peg.4716"/>
<dbReference type="RefSeq" id="WP_004629780.1">
    <property type="nucleotide sequence ID" value="NZ_AORV01000065.1"/>
</dbReference>
<dbReference type="STRING" id="1195236.CTER_4533"/>
<protein>
    <submittedName>
        <fullName evidence="1">Uncharacterized protein</fullName>
    </submittedName>
</protein>
<accession>S0FFC9</accession>
<dbReference type="EMBL" id="AORV01000065">
    <property type="protein sequence ID" value="EMS69545.1"/>
    <property type="molecule type" value="Genomic_DNA"/>
</dbReference>
<dbReference type="eggNOG" id="COG3291">
    <property type="taxonomic scope" value="Bacteria"/>
</dbReference>
<proteinExistence type="predicted"/>
<gene>
    <name evidence="1" type="ORF">CTER_4533</name>
</gene>
<name>S0FFC9_RUMCE</name>
<keyword evidence="2" id="KW-1185">Reference proteome</keyword>
<evidence type="ECO:0000313" key="1">
    <source>
        <dbReference type="EMBL" id="EMS69545.1"/>
    </source>
</evidence>